<dbReference type="OrthoDB" id="1926212at2759"/>
<dbReference type="PANTHER" id="PTHR44858:SF20">
    <property type="entry name" value="SHSP DOMAIN-CONTAINING PROTEIN"/>
    <property type="match status" value="1"/>
</dbReference>
<reference evidence="3" key="1">
    <citation type="journal article" date="2019" name="Plant J.">
        <title>Chlorella vulgaris genome assembly and annotation reveals the molecular basis for metabolic acclimation to high light conditions.</title>
        <authorList>
            <person name="Cecchin M."/>
            <person name="Marcolungo L."/>
            <person name="Rossato M."/>
            <person name="Girolomoni L."/>
            <person name="Cosentino E."/>
            <person name="Cuine S."/>
            <person name="Li-Beisson Y."/>
            <person name="Delledonne M."/>
            <person name="Ballottari M."/>
        </authorList>
    </citation>
    <scope>NUCLEOTIDE SEQUENCE</scope>
    <source>
        <strain evidence="3">211/11P</strain>
    </source>
</reference>
<keyword evidence="4" id="KW-1185">Reference proteome</keyword>
<comment type="caution">
    <text evidence="3">The sequence shown here is derived from an EMBL/GenBank/DDBJ whole genome shotgun (WGS) entry which is preliminary data.</text>
</comment>
<sequence>MATPNAAAQQAAAQREAATVDALQRAAAQAYADRDFVVAVEALSAIIEKQPDEVKWREMRAQALVDGKNFGAAIRDFDFAMKRVPGDAAITRARLLSGRGLAYEGLGDWPAALNDYDASLQLAEVAGLLPDPYILNSRGNCHASLGEWAKARESYQASAAGFQRASGFRYGRSTTPRLDGAVFAASNAALMLAQLGDEPAAMKEMQDVARRAPGSVDMRAALAALYWKFGDEAAAEASWDFACNSITVGCTRYLDRDWLQRIRRWPPVMVSYMQDFLALRSTAGTGPVPKLRA</sequence>
<evidence type="ECO:0000256" key="2">
    <source>
        <dbReference type="ARBA" id="ARBA00022803"/>
    </source>
</evidence>
<gene>
    <name evidence="3" type="ORF">D9Q98_000390</name>
</gene>
<dbReference type="Proteomes" id="UP001055712">
    <property type="component" value="Unassembled WGS sequence"/>
</dbReference>
<name>A0A9D4TY33_CHLVU</name>
<organism evidence="3 4">
    <name type="scientific">Chlorella vulgaris</name>
    <name type="common">Green alga</name>
    <dbReference type="NCBI Taxonomy" id="3077"/>
    <lineage>
        <taxon>Eukaryota</taxon>
        <taxon>Viridiplantae</taxon>
        <taxon>Chlorophyta</taxon>
        <taxon>core chlorophytes</taxon>
        <taxon>Trebouxiophyceae</taxon>
        <taxon>Chlorellales</taxon>
        <taxon>Chlorellaceae</taxon>
        <taxon>Chlorella clade</taxon>
        <taxon>Chlorella</taxon>
    </lineage>
</organism>
<dbReference type="AlphaFoldDB" id="A0A9D4TY33"/>
<evidence type="ECO:0000256" key="1">
    <source>
        <dbReference type="ARBA" id="ARBA00022737"/>
    </source>
</evidence>
<dbReference type="InterPro" id="IPR019734">
    <property type="entry name" value="TPR_rpt"/>
</dbReference>
<dbReference type="SUPFAM" id="SSF48452">
    <property type="entry name" value="TPR-like"/>
    <property type="match status" value="1"/>
</dbReference>
<protein>
    <recommendedName>
        <fullName evidence="5">Tetratricopeptide repeat protein</fullName>
    </recommendedName>
</protein>
<dbReference type="InterPro" id="IPR050498">
    <property type="entry name" value="Ycf3"/>
</dbReference>
<dbReference type="InterPro" id="IPR011990">
    <property type="entry name" value="TPR-like_helical_dom_sf"/>
</dbReference>
<dbReference type="Gene3D" id="1.25.40.10">
    <property type="entry name" value="Tetratricopeptide repeat domain"/>
    <property type="match status" value="2"/>
</dbReference>
<keyword evidence="1" id="KW-0677">Repeat</keyword>
<accession>A0A9D4TY33</accession>
<dbReference type="SMART" id="SM00028">
    <property type="entry name" value="TPR"/>
    <property type="match status" value="4"/>
</dbReference>
<keyword evidence="2" id="KW-0802">TPR repeat</keyword>
<evidence type="ECO:0000313" key="3">
    <source>
        <dbReference type="EMBL" id="KAI3437946.1"/>
    </source>
</evidence>
<evidence type="ECO:0000313" key="4">
    <source>
        <dbReference type="Proteomes" id="UP001055712"/>
    </source>
</evidence>
<reference evidence="3" key="2">
    <citation type="submission" date="2020-11" db="EMBL/GenBank/DDBJ databases">
        <authorList>
            <person name="Cecchin M."/>
            <person name="Marcolungo L."/>
            <person name="Rossato M."/>
            <person name="Girolomoni L."/>
            <person name="Cosentino E."/>
            <person name="Cuine S."/>
            <person name="Li-Beisson Y."/>
            <person name="Delledonne M."/>
            <person name="Ballottari M."/>
        </authorList>
    </citation>
    <scope>NUCLEOTIDE SEQUENCE</scope>
    <source>
        <strain evidence="3">211/11P</strain>
        <tissue evidence="3">Whole cell</tissue>
    </source>
</reference>
<evidence type="ECO:0008006" key="5">
    <source>
        <dbReference type="Google" id="ProtNLM"/>
    </source>
</evidence>
<dbReference type="PANTHER" id="PTHR44858">
    <property type="entry name" value="TETRATRICOPEPTIDE REPEAT PROTEIN 6"/>
    <property type="match status" value="1"/>
</dbReference>
<proteinExistence type="predicted"/>
<dbReference type="EMBL" id="SIDB01000001">
    <property type="protein sequence ID" value="KAI3437946.1"/>
    <property type="molecule type" value="Genomic_DNA"/>
</dbReference>